<evidence type="ECO:0000256" key="1">
    <source>
        <dbReference type="SAM" id="MobiDB-lite"/>
    </source>
</evidence>
<proteinExistence type="predicted"/>
<dbReference type="Pfam" id="PF18111">
    <property type="entry name" value="RPGR1_C"/>
    <property type="match status" value="1"/>
</dbReference>
<dbReference type="InterPro" id="IPR035892">
    <property type="entry name" value="C2_domain_sf"/>
</dbReference>
<dbReference type="InterPro" id="IPR031139">
    <property type="entry name" value="RPGRIP1_fam"/>
</dbReference>
<evidence type="ECO:0000313" key="3">
    <source>
        <dbReference type="WBParaSite" id="SSLN_0001184701-mRNA-1"/>
    </source>
</evidence>
<sequence length="740" mass="79498">LCILLGTSTLRSPGLGQRSAGTVARRHAQANFIGVTDSATASKAQFPSVSGLTGLLVARLDYYLRLRVPMEQSIRLYLDKAKVLPLLAAFSEPDLPPSKKGLAVSEDKGDTSKARSGMFRGVNQLVISIVKASGLRSTKTDRLPSAYFVYQFYNLSEYMSMVQQATSAPVFEDVHTVSLRITPELDLYLRTSNLQVYLIDDAETDATAACLGVASIPLIGLARQGSAVAAAAESSPGDRCIRGLFELQRACEPQTTLEGIAEKQGSLGTIEVEIYWLFPYDADSATQDVSHSPLAIGAGSGSKREMPSVKKTAVTEAVAAVAQATVQSNVDATKSKDLSKAKTEVVKAPSPSVPTESDSGSLPSVVQEGREANRPRINLAADIFDFGWFFNFPPSILPLADESHNLVDLVKSVMPTVSETEVTKVENVNATDPDDTEPISLAISEELIDLPSPEQSVATEPTAKGTILSPKEPPLKSRRSSKTTGGDVGAAAPKPRPRSSSSIKSLPDRTPTQSPETSLEPTPRLPREKKDMPGDVSKQPIESAKDDITPIDTVKVCVHQLLLKPNAAPIEDSHQVYVEYSFLGLPEPVESPSKPVVVSSKEANSARLVDFEFSQVFPVDLANNYTRRQHLAKMLMKSDPNDGCITLHFVKEPTNNPVPGVSVTTKTAEEECVEYAEAKIDLRCILKERRDLLKEAIPVYPVGAEKDTEAVGEVTVTVGCLAALIAVSGELPEDAQLAAH</sequence>
<feature type="compositionally biased region" description="Basic and acidic residues" evidence="1">
    <location>
        <begin position="333"/>
        <end position="345"/>
    </location>
</feature>
<feature type="compositionally biased region" description="Polar residues" evidence="1">
    <location>
        <begin position="353"/>
        <end position="363"/>
    </location>
</feature>
<dbReference type="InterPro" id="IPR041091">
    <property type="entry name" value="RPGRIP1_C"/>
</dbReference>
<dbReference type="InterPro" id="IPR000008">
    <property type="entry name" value="C2_dom"/>
</dbReference>
<dbReference type="PANTHER" id="PTHR14240:SF1">
    <property type="entry name" value="PROTEIN FANTOM-RELATED"/>
    <property type="match status" value="1"/>
</dbReference>
<feature type="compositionally biased region" description="Polar residues" evidence="1">
    <location>
        <begin position="510"/>
        <end position="520"/>
    </location>
</feature>
<dbReference type="AlphaFoldDB" id="A0A183T4L1"/>
<accession>A0A183T4L1</accession>
<evidence type="ECO:0000259" key="2">
    <source>
        <dbReference type="PROSITE" id="PS50004"/>
    </source>
</evidence>
<dbReference type="GO" id="GO:1905515">
    <property type="term" value="P:non-motile cilium assembly"/>
    <property type="evidence" value="ECO:0007669"/>
    <property type="project" value="TreeGrafter"/>
</dbReference>
<organism evidence="3">
    <name type="scientific">Schistocephalus solidus</name>
    <name type="common">Tapeworm</name>
    <dbReference type="NCBI Taxonomy" id="70667"/>
    <lineage>
        <taxon>Eukaryota</taxon>
        <taxon>Metazoa</taxon>
        <taxon>Spiralia</taxon>
        <taxon>Lophotrochozoa</taxon>
        <taxon>Platyhelminthes</taxon>
        <taxon>Cestoda</taxon>
        <taxon>Eucestoda</taxon>
        <taxon>Diphyllobothriidea</taxon>
        <taxon>Diphyllobothriidae</taxon>
        <taxon>Schistocephalus</taxon>
    </lineage>
</organism>
<feature type="region of interest" description="Disordered" evidence="1">
    <location>
        <begin position="448"/>
        <end position="546"/>
    </location>
</feature>
<reference evidence="3" key="1">
    <citation type="submission" date="2016-06" db="UniProtKB">
        <authorList>
            <consortium name="WormBaseParasite"/>
        </authorList>
    </citation>
    <scope>IDENTIFICATION</scope>
</reference>
<feature type="region of interest" description="Disordered" evidence="1">
    <location>
        <begin position="332"/>
        <end position="363"/>
    </location>
</feature>
<dbReference type="PROSITE" id="PS50004">
    <property type="entry name" value="C2"/>
    <property type="match status" value="1"/>
</dbReference>
<dbReference type="SUPFAM" id="SSF49562">
    <property type="entry name" value="C2 domain (Calcium/lipid-binding domain, CaLB)"/>
    <property type="match status" value="1"/>
</dbReference>
<feature type="domain" description="C2" evidence="2">
    <location>
        <begin position="96"/>
        <end position="231"/>
    </location>
</feature>
<dbReference type="Gene3D" id="2.60.40.150">
    <property type="entry name" value="C2 domain"/>
    <property type="match status" value="2"/>
</dbReference>
<dbReference type="GO" id="GO:0035869">
    <property type="term" value="C:ciliary transition zone"/>
    <property type="evidence" value="ECO:0007669"/>
    <property type="project" value="TreeGrafter"/>
</dbReference>
<feature type="compositionally biased region" description="Low complexity" evidence="1">
    <location>
        <begin position="490"/>
        <end position="505"/>
    </location>
</feature>
<dbReference type="WBParaSite" id="SSLN_0001184701-mRNA-1">
    <property type="protein sequence ID" value="SSLN_0001184701-mRNA-1"/>
    <property type="gene ID" value="SSLN_0001184701"/>
</dbReference>
<name>A0A183T4L1_SCHSO</name>
<protein>
    <submittedName>
        <fullName evidence="3">RPGR1_C domain-containing protein</fullName>
    </submittedName>
</protein>
<dbReference type="PANTHER" id="PTHR14240">
    <property type="entry name" value="RETINITIS PIGMENTOSA GTPASE REGULATOR-INTERACTING PROTEIN"/>
    <property type="match status" value="1"/>
</dbReference>